<evidence type="ECO:0000313" key="1">
    <source>
        <dbReference type="EMBL" id="TDZ20462.1"/>
    </source>
</evidence>
<dbReference type="AlphaFoldDB" id="A0A484FR28"/>
<name>A0A484FR28_COLOR</name>
<organism evidence="1 2">
    <name type="scientific">Colletotrichum orbiculare (strain 104-T / ATCC 96160 / CBS 514.97 / LARS 414 / MAFF 240422)</name>
    <name type="common">Cucumber anthracnose fungus</name>
    <name type="synonym">Colletotrichum lagenarium</name>
    <dbReference type="NCBI Taxonomy" id="1213857"/>
    <lineage>
        <taxon>Eukaryota</taxon>
        <taxon>Fungi</taxon>
        <taxon>Dikarya</taxon>
        <taxon>Ascomycota</taxon>
        <taxon>Pezizomycotina</taxon>
        <taxon>Sordariomycetes</taxon>
        <taxon>Hypocreomycetidae</taxon>
        <taxon>Glomerellales</taxon>
        <taxon>Glomerellaceae</taxon>
        <taxon>Colletotrichum</taxon>
        <taxon>Colletotrichum orbiculare species complex</taxon>
    </lineage>
</organism>
<protein>
    <submittedName>
        <fullName evidence="1">Uncharacterized protein</fullName>
    </submittedName>
</protein>
<keyword evidence="2" id="KW-1185">Reference proteome</keyword>
<gene>
    <name evidence="1" type="ORF">Cob_v006554</name>
</gene>
<comment type="caution">
    <text evidence="1">The sequence shown here is derived from an EMBL/GenBank/DDBJ whole genome shotgun (WGS) entry which is preliminary data.</text>
</comment>
<dbReference type="EMBL" id="AMCV02000017">
    <property type="protein sequence ID" value="TDZ20462.1"/>
    <property type="molecule type" value="Genomic_DNA"/>
</dbReference>
<dbReference type="Proteomes" id="UP000014480">
    <property type="component" value="Unassembled WGS sequence"/>
</dbReference>
<proteinExistence type="predicted"/>
<sequence length="75" mass="8477">MRLGGLWQAARRHFRHITPSKLALGHGFNLSSPLELAALNPLESTIEETKRQHCQELPPDAKFWLGFTLDRSVAI</sequence>
<reference evidence="2" key="2">
    <citation type="journal article" date="2019" name="Mol. Plant Microbe Interact.">
        <title>Genome sequence resources for four phytopathogenic fungi from the Colletotrichum orbiculare species complex.</title>
        <authorList>
            <person name="Gan P."/>
            <person name="Tsushima A."/>
            <person name="Narusaka M."/>
            <person name="Narusaka Y."/>
            <person name="Takano Y."/>
            <person name="Kubo Y."/>
            <person name="Shirasu K."/>
        </authorList>
    </citation>
    <scope>GENOME REANNOTATION</scope>
    <source>
        <strain evidence="2">104-T / ATCC 96160 / CBS 514.97 / LARS 414 / MAFF 240422</strain>
    </source>
</reference>
<evidence type="ECO:0000313" key="2">
    <source>
        <dbReference type="Proteomes" id="UP000014480"/>
    </source>
</evidence>
<reference evidence="2" key="1">
    <citation type="journal article" date="2013" name="New Phytol.">
        <title>Comparative genomic and transcriptomic analyses reveal the hemibiotrophic stage shift of Colletotrichum fungi.</title>
        <authorList>
            <person name="Gan P."/>
            <person name="Ikeda K."/>
            <person name="Irieda H."/>
            <person name="Narusaka M."/>
            <person name="O'Connell R.J."/>
            <person name="Narusaka Y."/>
            <person name="Takano Y."/>
            <person name="Kubo Y."/>
            <person name="Shirasu K."/>
        </authorList>
    </citation>
    <scope>NUCLEOTIDE SEQUENCE [LARGE SCALE GENOMIC DNA]</scope>
    <source>
        <strain evidence="2">104-T / ATCC 96160 / CBS 514.97 / LARS 414 / MAFF 240422</strain>
    </source>
</reference>
<accession>A0A484FR28</accession>